<feature type="domain" description="Condensin II complex subunit H2 N-terminal" evidence="1">
    <location>
        <begin position="10"/>
        <end position="42"/>
    </location>
</feature>
<dbReference type="Proteomes" id="UP000280834">
    <property type="component" value="Unassembled WGS sequence"/>
</dbReference>
<dbReference type="EMBL" id="UZAG01018150">
    <property type="protein sequence ID" value="VDO38341.1"/>
    <property type="molecule type" value="Genomic_DNA"/>
</dbReference>
<dbReference type="AlphaFoldDB" id="A0A0R3QZN0"/>
<dbReference type="Pfam" id="PF06278">
    <property type="entry name" value="CNDH2_N"/>
    <property type="match status" value="1"/>
</dbReference>
<evidence type="ECO:0000313" key="2">
    <source>
        <dbReference type="EMBL" id="VDO38341.1"/>
    </source>
</evidence>
<evidence type="ECO:0000313" key="4">
    <source>
        <dbReference type="WBParaSite" id="BTMF_0001320401-mRNA-1"/>
    </source>
</evidence>
<name>A0A0R3QZN0_9BILA</name>
<accession>A0A0R3QZN0</accession>
<reference evidence="2 3" key="2">
    <citation type="submission" date="2018-11" db="EMBL/GenBank/DDBJ databases">
        <authorList>
            <consortium name="Pathogen Informatics"/>
        </authorList>
    </citation>
    <scope>NUCLEOTIDE SEQUENCE [LARGE SCALE GENOMIC DNA]</scope>
</reference>
<dbReference type="STRING" id="42155.A0A0R3QZN0"/>
<keyword evidence="3" id="KW-1185">Reference proteome</keyword>
<gene>
    <name evidence="2" type="ORF">BTMF_LOCUS11217</name>
</gene>
<sequence length="72" mass="8499">MTDEDELSTRYAFLLQPVRDLQKNWDIDISHLLEEFVERLNILGVFYALLSKDLTMKNMPYLLCGRYGCIIL</sequence>
<organism evidence="4">
    <name type="scientific">Brugia timori</name>
    <dbReference type="NCBI Taxonomy" id="42155"/>
    <lineage>
        <taxon>Eukaryota</taxon>
        <taxon>Metazoa</taxon>
        <taxon>Ecdysozoa</taxon>
        <taxon>Nematoda</taxon>
        <taxon>Chromadorea</taxon>
        <taxon>Rhabditida</taxon>
        <taxon>Spirurina</taxon>
        <taxon>Spiruromorpha</taxon>
        <taxon>Filarioidea</taxon>
        <taxon>Onchocercidae</taxon>
        <taxon>Brugia</taxon>
    </lineage>
</organism>
<dbReference type="InterPro" id="IPR009378">
    <property type="entry name" value="H2_N"/>
</dbReference>
<protein>
    <submittedName>
        <fullName evidence="4">CNDH2_N domain-containing protein</fullName>
    </submittedName>
</protein>
<evidence type="ECO:0000259" key="1">
    <source>
        <dbReference type="Pfam" id="PF06278"/>
    </source>
</evidence>
<proteinExistence type="predicted"/>
<evidence type="ECO:0000313" key="3">
    <source>
        <dbReference type="Proteomes" id="UP000280834"/>
    </source>
</evidence>
<dbReference type="WBParaSite" id="BTMF_0001320401-mRNA-1">
    <property type="protein sequence ID" value="BTMF_0001320401-mRNA-1"/>
    <property type="gene ID" value="BTMF_0001320401"/>
</dbReference>
<reference evidence="4" key="1">
    <citation type="submission" date="2017-02" db="UniProtKB">
        <authorList>
            <consortium name="WormBaseParasite"/>
        </authorList>
    </citation>
    <scope>IDENTIFICATION</scope>
</reference>